<name>A0A0B6Z1U0_9EUPU</name>
<dbReference type="AlphaFoldDB" id="A0A0B6Z1U0"/>
<feature type="chain" id="PRO_5002123609" description="Secreted protein" evidence="1">
    <location>
        <begin position="20"/>
        <end position="319"/>
    </location>
</feature>
<sequence length="319" mass="34769">MSSITFSPLLFLPLTVVEGLLSSLHLVDALSSSPLFEVEALSSSPLFEVCTLSSSPLFEVDALSSSPLFAPFFPKSFLINDIFSLTDELARRTKPPTAAERETLGGSKSICEICCPSMNSDLLLIMLTSASRELMQFCSPEQYCNIRSLIASCFSTDLNILLLSDLISDLRLELATFCSAVSNTDRSCSINSLFSISAFNSWSSFLTNSSNLSLRIDGSMSMNNRAPVSLAAMMALSLNAAGTLFLRRCLRTLSFMRSVCSFRPRNRATGFTSCTISSFCKLVKAFSSGSLLTTSVRLVMLWVDSLVFMFASFVVKPSL</sequence>
<dbReference type="EMBL" id="HACG01015603">
    <property type="protein sequence ID" value="CEK62468.1"/>
    <property type="molecule type" value="Transcribed_RNA"/>
</dbReference>
<evidence type="ECO:0000313" key="2">
    <source>
        <dbReference type="EMBL" id="CEK62468.1"/>
    </source>
</evidence>
<gene>
    <name evidence="2" type="primary">ORF45245</name>
</gene>
<evidence type="ECO:0008006" key="3">
    <source>
        <dbReference type="Google" id="ProtNLM"/>
    </source>
</evidence>
<feature type="signal peptide" evidence="1">
    <location>
        <begin position="1"/>
        <end position="19"/>
    </location>
</feature>
<keyword evidence="1" id="KW-0732">Signal</keyword>
<proteinExistence type="predicted"/>
<protein>
    <recommendedName>
        <fullName evidence="3">Secreted protein</fullName>
    </recommendedName>
</protein>
<reference evidence="2" key="1">
    <citation type="submission" date="2014-12" db="EMBL/GenBank/DDBJ databases">
        <title>Insight into the proteome of Arion vulgaris.</title>
        <authorList>
            <person name="Aradska J."/>
            <person name="Bulat T."/>
            <person name="Smidak R."/>
            <person name="Sarate P."/>
            <person name="Gangsoo J."/>
            <person name="Sialana F."/>
            <person name="Bilban M."/>
            <person name="Lubec G."/>
        </authorList>
    </citation>
    <scope>NUCLEOTIDE SEQUENCE</scope>
    <source>
        <tissue evidence="2">Skin</tissue>
    </source>
</reference>
<organism evidence="2">
    <name type="scientific">Arion vulgaris</name>
    <dbReference type="NCBI Taxonomy" id="1028688"/>
    <lineage>
        <taxon>Eukaryota</taxon>
        <taxon>Metazoa</taxon>
        <taxon>Spiralia</taxon>
        <taxon>Lophotrochozoa</taxon>
        <taxon>Mollusca</taxon>
        <taxon>Gastropoda</taxon>
        <taxon>Heterobranchia</taxon>
        <taxon>Euthyneura</taxon>
        <taxon>Panpulmonata</taxon>
        <taxon>Eupulmonata</taxon>
        <taxon>Stylommatophora</taxon>
        <taxon>Helicina</taxon>
        <taxon>Arionoidea</taxon>
        <taxon>Arionidae</taxon>
        <taxon>Arion</taxon>
    </lineage>
</organism>
<accession>A0A0B6Z1U0</accession>
<feature type="non-terminal residue" evidence="2">
    <location>
        <position position="319"/>
    </location>
</feature>
<evidence type="ECO:0000256" key="1">
    <source>
        <dbReference type="SAM" id="SignalP"/>
    </source>
</evidence>